<dbReference type="EMBL" id="JBJURJ010000013">
    <property type="protein sequence ID" value="MFM9330435.1"/>
    <property type="molecule type" value="Genomic_DNA"/>
</dbReference>
<evidence type="ECO:0000313" key="2">
    <source>
        <dbReference type="Proteomes" id="UP001631969"/>
    </source>
</evidence>
<dbReference type="Proteomes" id="UP001631969">
    <property type="component" value="Unassembled WGS sequence"/>
</dbReference>
<proteinExistence type="predicted"/>
<comment type="caution">
    <text evidence="1">The sequence shown here is derived from an EMBL/GenBank/DDBJ whole genome shotgun (WGS) entry which is preliminary data.</text>
</comment>
<evidence type="ECO:0000313" key="1">
    <source>
        <dbReference type="EMBL" id="MFM9330435.1"/>
    </source>
</evidence>
<reference evidence="1" key="1">
    <citation type="submission" date="2024-12" db="EMBL/GenBank/DDBJ databases">
        <authorList>
            <person name="Wu N."/>
        </authorList>
    </citation>
    <scope>NUCLEOTIDE SEQUENCE</scope>
    <source>
        <strain evidence="1">P15</strain>
    </source>
</reference>
<name>A0ACC7P132_9BACL</name>
<accession>A0ACC7P132</accession>
<organism evidence="1 2">
    <name type="scientific">Paenibacillus mesotrionivorans</name>
    <dbReference type="NCBI Taxonomy" id="3160968"/>
    <lineage>
        <taxon>Bacteria</taxon>
        <taxon>Bacillati</taxon>
        <taxon>Bacillota</taxon>
        <taxon>Bacilli</taxon>
        <taxon>Bacillales</taxon>
        <taxon>Paenibacillaceae</taxon>
        <taxon>Paenibacillus</taxon>
    </lineage>
</organism>
<keyword evidence="2" id="KW-1185">Reference proteome</keyword>
<gene>
    <name evidence="1" type="ORF">ACI1P1_19220</name>
</gene>
<protein>
    <submittedName>
        <fullName evidence="1">Right-handed parallel beta-helix repeat-containing protein</fullName>
    </submittedName>
</protein>
<sequence>MFKWFKLAIAAAMLAAASLSVPAPSQAASVTCSTTSCLTTALANAQPGDVITLAAGVTFTGNFVASKNGTSSAKITIKGASTTNKPVLNGGTTSSGYALYITGDYYDVRNVKITNAKKGIMLDHANNNWLEYLEVYNIGEEGVHFRDGSSNNVIKSSSVYDTGKLNPEYGEGVYVGSDVGKWGSYKKETDHNRISGVSFGPNVRAEHVDIKEGSTGTVVENCTFDGTGISGANYADSFMDVKGNDDIIRNNTGYRNGNSKIVDAFQVHERASGWGQNASFTGNTVYLDNATAYVVNADSGATAAASNNTRSPSGNMYKGSVN</sequence>